<accession>A0A4R2LI37</accession>
<dbReference type="GO" id="GO:0003677">
    <property type="term" value="F:DNA binding"/>
    <property type="evidence" value="ECO:0007669"/>
    <property type="project" value="UniProtKB-UniRule"/>
</dbReference>
<dbReference type="AlphaFoldDB" id="A0A4R2LI37"/>
<name>A0A4R2LI37_9FIRM</name>
<proteinExistence type="inferred from homology"/>
<dbReference type="EC" id="2.7.7.6" evidence="2 10"/>
<comment type="subunit">
    <text evidence="10">The RNAP catalytic core consists of 2 alpha, 1 beta, 1 beta' and 1 omega subunit. When a sigma factor is associated with the core the holoenzyme is formed, which can initiate transcription.</text>
</comment>
<dbReference type="Pfam" id="PF01192">
    <property type="entry name" value="RNA_pol_Rpb6"/>
    <property type="match status" value="1"/>
</dbReference>
<dbReference type="GO" id="GO:0000428">
    <property type="term" value="C:DNA-directed RNA polymerase complex"/>
    <property type="evidence" value="ECO:0007669"/>
    <property type="project" value="UniProtKB-KW"/>
</dbReference>
<keyword evidence="6 10" id="KW-0548">Nucleotidyltransferase</keyword>
<comment type="caution">
    <text evidence="11">The sequence shown here is derived from an EMBL/GenBank/DDBJ whole genome shotgun (WGS) entry which is preliminary data.</text>
</comment>
<dbReference type="OrthoDB" id="9815459at2"/>
<evidence type="ECO:0000256" key="4">
    <source>
        <dbReference type="ARBA" id="ARBA00022478"/>
    </source>
</evidence>
<dbReference type="NCBIfam" id="TIGR00690">
    <property type="entry name" value="rpoZ"/>
    <property type="match status" value="1"/>
</dbReference>
<keyword evidence="7 10" id="KW-0804">Transcription</keyword>
<comment type="function">
    <text evidence="10">Promotes RNA polymerase assembly. Latches the N- and C-terminal regions of the beta' subunit thereby facilitating its interaction with the beta and alpha subunits.</text>
</comment>
<evidence type="ECO:0000256" key="2">
    <source>
        <dbReference type="ARBA" id="ARBA00012418"/>
    </source>
</evidence>
<dbReference type="PANTHER" id="PTHR34476:SF1">
    <property type="entry name" value="DNA-DIRECTED RNA POLYMERASE SUBUNIT OMEGA"/>
    <property type="match status" value="1"/>
</dbReference>
<protein>
    <recommendedName>
        <fullName evidence="3 10">DNA-directed RNA polymerase subunit omega</fullName>
        <shortName evidence="10">RNAP omega subunit</shortName>
        <ecNumber evidence="2 10">2.7.7.6</ecNumber>
    </recommendedName>
    <alternativeName>
        <fullName evidence="10">RNA polymerase omega subunit</fullName>
    </alternativeName>
    <alternativeName>
        <fullName evidence="8 10">Transcriptase subunit omega</fullName>
    </alternativeName>
</protein>
<dbReference type="Gene3D" id="3.90.940.10">
    <property type="match status" value="1"/>
</dbReference>
<sequence length="73" mass="8092">MLNPSINKLMKKVDSRYTLVIAASKRAREIIEGDEKLIKVDSNKPVTIATYEIAADAILCGSSEPQSEEKLEQ</sequence>
<reference evidence="11 12" key="1">
    <citation type="submission" date="2019-03" db="EMBL/GenBank/DDBJ databases">
        <title>Genomic Encyclopedia of Type Strains, Phase IV (KMG-IV): sequencing the most valuable type-strain genomes for metagenomic binning, comparative biology and taxonomic classification.</title>
        <authorList>
            <person name="Goeker M."/>
        </authorList>
    </citation>
    <scope>NUCLEOTIDE SEQUENCE [LARGE SCALE GENOMIC DNA]</scope>
    <source>
        <strain evidence="11 12">DSM 102940</strain>
    </source>
</reference>
<organism evidence="11 12">
    <name type="scientific">Marinisporobacter balticus</name>
    <dbReference type="NCBI Taxonomy" id="2018667"/>
    <lineage>
        <taxon>Bacteria</taxon>
        <taxon>Bacillati</taxon>
        <taxon>Bacillota</taxon>
        <taxon>Clostridia</taxon>
        <taxon>Peptostreptococcales</taxon>
        <taxon>Thermotaleaceae</taxon>
        <taxon>Marinisporobacter</taxon>
    </lineage>
</organism>
<evidence type="ECO:0000256" key="3">
    <source>
        <dbReference type="ARBA" id="ARBA00013725"/>
    </source>
</evidence>
<dbReference type="GO" id="GO:0003899">
    <property type="term" value="F:DNA-directed RNA polymerase activity"/>
    <property type="evidence" value="ECO:0007669"/>
    <property type="project" value="UniProtKB-UniRule"/>
</dbReference>
<dbReference type="InterPro" id="IPR036161">
    <property type="entry name" value="RPB6/omega-like_sf"/>
</dbReference>
<keyword evidence="4 10" id="KW-0240">DNA-directed RNA polymerase</keyword>
<evidence type="ECO:0000313" key="12">
    <source>
        <dbReference type="Proteomes" id="UP000294919"/>
    </source>
</evidence>
<evidence type="ECO:0000256" key="5">
    <source>
        <dbReference type="ARBA" id="ARBA00022679"/>
    </source>
</evidence>
<evidence type="ECO:0000256" key="1">
    <source>
        <dbReference type="ARBA" id="ARBA00006711"/>
    </source>
</evidence>
<evidence type="ECO:0000256" key="8">
    <source>
        <dbReference type="ARBA" id="ARBA00029924"/>
    </source>
</evidence>
<dbReference type="SMART" id="SM01409">
    <property type="entry name" value="RNA_pol_Rpb6"/>
    <property type="match status" value="1"/>
</dbReference>
<comment type="catalytic activity">
    <reaction evidence="9 10">
        <text>RNA(n) + a ribonucleoside 5'-triphosphate = RNA(n+1) + diphosphate</text>
        <dbReference type="Rhea" id="RHEA:21248"/>
        <dbReference type="Rhea" id="RHEA-COMP:14527"/>
        <dbReference type="Rhea" id="RHEA-COMP:17342"/>
        <dbReference type="ChEBI" id="CHEBI:33019"/>
        <dbReference type="ChEBI" id="CHEBI:61557"/>
        <dbReference type="ChEBI" id="CHEBI:140395"/>
        <dbReference type="EC" id="2.7.7.6"/>
    </reaction>
</comment>
<dbReference type="SUPFAM" id="SSF63562">
    <property type="entry name" value="RPB6/omega subunit-like"/>
    <property type="match status" value="1"/>
</dbReference>
<dbReference type="HAMAP" id="MF_00366">
    <property type="entry name" value="RNApol_bact_RpoZ"/>
    <property type="match status" value="1"/>
</dbReference>
<dbReference type="Proteomes" id="UP000294919">
    <property type="component" value="Unassembled WGS sequence"/>
</dbReference>
<dbReference type="GO" id="GO:0006351">
    <property type="term" value="P:DNA-templated transcription"/>
    <property type="evidence" value="ECO:0007669"/>
    <property type="project" value="UniProtKB-UniRule"/>
</dbReference>
<dbReference type="EMBL" id="SLWV01000003">
    <property type="protein sequence ID" value="TCO78975.1"/>
    <property type="molecule type" value="Genomic_DNA"/>
</dbReference>
<keyword evidence="5 10" id="KW-0808">Transferase</keyword>
<evidence type="ECO:0000313" key="11">
    <source>
        <dbReference type="EMBL" id="TCO78975.1"/>
    </source>
</evidence>
<dbReference type="InterPro" id="IPR006110">
    <property type="entry name" value="Pol_omega/Rpo6/RPB6"/>
</dbReference>
<evidence type="ECO:0000256" key="6">
    <source>
        <dbReference type="ARBA" id="ARBA00022695"/>
    </source>
</evidence>
<dbReference type="RefSeq" id="WP_132242587.1">
    <property type="nucleotide sequence ID" value="NZ_SLWV01000003.1"/>
</dbReference>
<evidence type="ECO:0000256" key="7">
    <source>
        <dbReference type="ARBA" id="ARBA00023163"/>
    </source>
</evidence>
<gene>
    <name evidence="10" type="primary">rpoZ</name>
    <name evidence="11" type="ORF">EV214_10325</name>
</gene>
<dbReference type="PANTHER" id="PTHR34476">
    <property type="entry name" value="DNA-DIRECTED RNA POLYMERASE SUBUNIT OMEGA"/>
    <property type="match status" value="1"/>
</dbReference>
<comment type="similarity">
    <text evidence="1 10">Belongs to the RNA polymerase subunit omega family.</text>
</comment>
<evidence type="ECO:0000256" key="9">
    <source>
        <dbReference type="ARBA" id="ARBA00048552"/>
    </source>
</evidence>
<evidence type="ECO:0000256" key="10">
    <source>
        <dbReference type="HAMAP-Rule" id="MF_00366"/>
    </source>
</evidence>
<keyword evidence="12" id="KW-1185">Reference proteome</keyword>
<dbReference type="InterPro" id="IPR003716">
    <property type="entry name" value="DNA-dir_RNA_pol_omega"/>
</dbReference>